<name>A0ABC9GN90_9POAL</name>
<dbReference type="FunFam" id="3.30.200.20:FF:001120">
    <property type="entry name" value="Putative DUF26-domain receptor-like protein kinase family protein"/>
    <property type="match status" value="1"/>
</dbReference>
<keyword evidence="10" id="KW-0472">Membrane</keyword>
<keyword evidence="2" id="KW-0808">Transferase</keyword>
<keyword evidence="13" id="KW-1185">Reference proteome</keyword>
<dbReference type="PANTHER" id="PTHR27002:SF892">
    <property type="entry name" value="OS07G0487300 PROTEIN"/>
    <property type="match status" value="1"/>
</dbReference>
<dbReference type="InterPro" id="IPR011009">
    <property type="entry name" value="Kinase-like_dom_sf"/>
</dbReference>
<feature type="transmembrane region" description="Helical" evidence="10">
    <location>
        <begin position="249"/>
        <end position="272"/>
    </location>
</feature>
<feature type="domain" description="Protein kinase" evidence="11">
    <location>
        <begin position="294"/>
        <end position="583"/>
    </location>
</feature>
<dbReference type="InterPro" id="IPR008271">
    <property type="entry name" value="Ser/Thr_kinase_AS"/>
</dbReference>
<dbReference type="PANTHER" id="PTHR27002">
    <property type="entry name" value="RECEPTOR-LIKE SERINE/THREONINE-PROTEIN KINASE SD1-8"/>
    <property type="match status" value="1"/>
</dbReference>
<evidence type="ECO:0000256" key="4">
    <source>
        <dbReference type="ARBA" id="ARBA00022741"/>
    </source>
</evidence>
<evidence type="ECO:0000256" key="9">
    <source>
        <dbReference type="SAM" id="MobiDB-lite"/>
    </source>
</evidence>
<feature type="region of interest" description="Disordered" evidence="9">
    <location>
        <begin position="8"/>
        <end position="28"/>
    </location>
</feature>
<dbReference type="PROSITE" id="PS00108">
    <property type="entry name" value="PROTEIN_KINASE_ST"/>
    <property type="match status" value="1"/>
</dbReference>
<keyword evidence="6" id="KW-0067">ATP-binding</keyword>
<protein>
    <recommendedName>
        <fullName evidence="11">Protein kinase domain-containing protein</fullName>
    </recommendedName>
</protein>
<dbReference type="AlphaFoldDB" id="A0ABC9GN90"/>
<gene>
    <name evidence="12" type="ORF">URODEC1_LOCUS117910</name>
</gene>
<proteinExistence type="predicted"/>
<dbReference type="InterPro" id="IPR000719">
    <property type="entry name" value="Prot_kinase_dom"/>
</dbReference>
<dbReference type="Gene3D" id="1.10.510.10">
    <property type="entry name" value="Transferase(Phosphotransferase) domain 1"/>
    <property type="match status" value="1"/>
</dbReference>
<evidence type="ECO:0000256" key="7">
    <source>
        <dbReference type="ARBA" id="ARBA00023157"/>
    </source>
</evidence>
<evidence type="ECO:0000256" key="10">
    <source>
        <dbReference type="SAM" id="Phobius"/>
    </source>
</evidence>
<evidence type="ECO:0000256" key="5">
    <source>
        <dbReference type="ARBA" id="ARBA00022777"/>
    </source>
</evidence>
<organism evidence="12 13">
    <name type="scientific">Urochloa decumbens</name>
    <dbReference type="NCBI Taxonomy" id="240449"/>
    <lineage>
        <taxon>Eukaryota</taxon>
        <taxon>Viridiplantae</taxon>
        <taxon>Streptophyta</taxon>
        <taxon>Embryophyta</taxon>
        <taxon>Tracheophyta</taxon>
        <taxon>Spermatophyta</taxon>
        <taxon>Magnoliopsida</taxon>
        <taxon>Liliopsida</taxon>
        <taxon>Poales</taxon>
        <taxon>Poaceae</taxon>
        <taxon>PACMAD clade</taxon>
        <taxon>Panicoideae</taxon>
        <taxon>Panicodae</taxon>
        <taxon>Paniceae</taxon>
        <taxon>Melinidinae</taxon>
        <taxon>Urochloa</taxon>
    </lineage>
</organism>
<evidence type="ECO:0000256" key="3">
    <source>
        <dbReference type="ARBA" id="ARBA00022729"/>
    </source>
</evidence>
<evidence type="ECO:0000256" key="1">
    <source>
        <dbReference type="ARBA" id="ARBA00022527"/>
    </source>
</evidence>
<dbReference type="Proteomes" id="UP001497457">
    <property type="component" value="Chromosome 9rd"/>
</dbReference>
<keyword evidence="1" id="KW-0723">Serine/threonine-protein kinase</keyword>
<dbReference type="SMART" id="SM00220">
    <property type="entry name" value="S_TKc"/>
    <property type="match status" value="1"/>
</dbReference>
<dbReference type="GO" id="GO:0004674">
    <property type="term" value="F:protein serine/threonine kinase activity"/>
    <property type="evidence" value="ECO:0007669"/>
    <property type="project" value="UniProtKB-KW"/>
</dbReference>
<keyword evidence="7" id="KW-1015">Disulfide bond</keyword>
<dbReference type="EMBL" id="OZ075119">
    <property type="protein sequence ID" value="CAL5097899.1"/>
    <property type="molecule type" value="Genomic_DNA"/>
</dbReference>
<dbReference type="Pfam" id="PF07714">
    <property type="entry name" value="PK_Tyr_Ser-Thr"/>
    <property type="match status" value="1"/>
</dbReference>
<evidence type="ECO:0000256" key="6">
    <source>
        <dbReference type="ARBA" id="ARBA00022840"/>
    </source>
</evidence>
<evidence type="ECO:0000259" key="11">
    <source>
        <dbReference type="PROSITE" id="PS50011"/>
    </source>
</evidence>
<reference evidence="12" key="1">
    <citation type="submission" date="2024-10" db="EMBL/GenBank/DDBJ databases">
        <authorList>
            <person name="Ryan C."/>
        </authorList>
    </citation>
    <scope>NUCLEOTIDE SEQUENCE [LARGE SCALE GENOMIC DNA]</scope>
</reference>
<sequence length="620" mass="70599">MAALWKRQLHRRQQIRGQPAAPLHDPPVERLLLPCPLRQGLRRRQGLRPRPLPRRHQRLLLPRLRDARVRRRAGPVPLQQGGSRLRRPLPRLLLRRRLPGPDQALRHQPEQPDQHHGHRVRHPGERAADVHDAVGRVQRLQSGGQVVRHGAHERGLAAAVLAHAVHAGLVRRRLRAVPAGPRRKLHLQRVHGRRAQRWRALRLQVRDVQVLQWGAHADDRVTVADQLTGAAAVKPTNSHARLLKMTSKLLIVALLLPLIATASVLVLSFVWIRSIRNNKLKLRKKDAATREEVLKLWRMEESNSDFMLFDFTQINTSHLTKDEGQLCTGLEVAVKRLAAHSRQGLVEFKNEIQLIAKLQHSNLVNLRGCCIEGDENILIYEYMPNKSLDFFIFDEKRASLLNWNRRLCIIEGISQGLLYLHRHSRLRIIHRDLKASNILLDVDMNPKISDFGLARIFDSKDTQVNTKRVVGTYGYMAPEYASEGCFSVKSDVFSYGVLLLEIISGKRNSGFYHCGDFFNLLGYAWQLWKDETWLDLVAPSLVSEGSMMEIKKCIKIALLCVQENAADRPTMSDVVTMLSSELLPLPEPKQPAFFNVKATHGQLSTRSSINDITMTIVTGR</sequence>
<evidence type="ECO:0000313" key="12">
    <source>
        <dbReference type="EMBL" id="CAL5097899.1"/>
    </source>
</evidence>
<accession>A0ABC9GN90</accession>
<evidence type="ECO:0000313" key="13">
    <source>
        <dbReference type="Proteomes" id="UP001497457"/>
    </source>
</evidence>
<dbReference type="InterPro" id="IPR001245">
    <property type="entry name" value="Ser-Thr/Tyr_kinase_cat_dom"/>
</dbReference>
<dbReference type="GO" id="GO:0005524">
    <property type="term" value="F:ATP binding"/>
    <property type="evidence" value="ECO:0007669"/>
    <property type="project" value="UniProtKB-KW"/>
</dbReference>
<keyword evidence="4" id="KW-0547">Nucleotide-binding</keyword>
<evidence type="ECO:0000256" key="8">
    <source>
        <dbReference type="ARBA" id="ARBA00023180"/>
    </source>
</evidence>
<dbReference type="FunFam" id="1.10.510.10:FF:000060">
    <property type="entry name" value="G-type lectin S-receptor-like serine/threonine-protein kinase"/>
    <property type="match status" value="1"/>
</dbReference>
<keyword evidence="8" id="KW-0325">Glycoprotein</keyword>
<dbReference type="SUPFAM" id="SSF56112">
    <property type="entry name" value="Protein kinase-like (PK-like)"/>
    <property type="match status" value="1"/>
</dbReference>
<keyword evidence="5" id="KW-0418">Kinase</keyword>
<keyword evidence="10" id="KW-1133">Transmembrane helix</keyword>
<keyword evidence="3" id="KW-0732">Signal</keyword>
<feature type="region of interest" description="Disordered" evidence="9">
    <location>
        <begin position="102"/>
        <end position="122"/>
    </location>
</feature>
<keyword evidence="10" id="KW-0812">Transmembrane</keyword>
<feature type="compositionally biased region" description="Basic and acidic residues" evidence="9">
    <location>
        <begin position="104"/>
        <end position="115"/>
    </location>
</feature>
<dbReference type="Gene3D" id="3.30.200.20">
    <property type="entry name" value="Phosphorylase Kinase, domain 1"/>
    <property type="match status" value="1"/>
</dbReference>
<dbReference type="PROSITE" id="PS50011">
    <property type="entry name" value="PROTEIN_KINASE_DOM"/>
    <property type="match status" value="1"/>
</dbReference>
<evidence type="ECO:0000256" key="2">
    <source>
        <dbReference type="ARBA" id="ARBA00022679"/>
    </source>
</evidence>